<dbReference type="AlphaFoldDB" id="A0A2I0ULQ3"/>
<evidence type="ECO:0000313" key="2">
    <source>
        <dbReference type="Proteomes" id="UP000233556"/>
    </source>
</evidence>
<accession>A0A2I0ULQ3</accession>
<proteinExistence type="predicted"/>
<reference evidence="2" key="1">
    <citation type="submission" date="2017-11" db="EMBL/GenBank/DDBJ databases">
        <authorList>
            <person name="Lima N.C."/>
            <person name="Parody-Merino A.M."/>
            <person name="Battley P.F."/>
            <person name="Fidler A.E."/>
            <person name="Prosdocimi F."/>
        </authorList>
    </citation>
    <scope>NUCLEOTIDE SEQUENCE [LARGE SCALE GENOMIC DNA]</scope>
</reference>
<dbReference type="PANTHER" id="PTHR33395">
    <property type="entry name" value="TRANSCRIPTASE, PUTATIVE-RELATED-RELATED"/>
    <property type="match status" value="1"/>
</dbReference>
<dbReference type="Proteomes" id="UP000233556">
    <property type="component" value="Unassembled WGS sequence"/>
</dbReference>
<keyword evidence="2" id="KW-1185">Reference proteome</keyword>
<evidence type="ECO:0008006" key="3">
    <source>
        <dbReference type="Google" id="ProtNLM"/>
    </source>
</evidence>
<dbReference type="GO" id="GO:0031012">
    <property type="term" value="C:extracellular matrix"/>
    <property type="evidence" value="ECO:0007669"/>
    <property type="project" value="TreeGrafter"/>
</dbReference>
<reference evidence="2" key="2">
    <citation type="submission" date="2017-12" db="EMBL/GenBank/DDBJ databases">
        <title>Genome sequence of the Bar-tailed Godwit (Limosa lapponica baueri).</title>
        <authorList>
            <person name="Lima N.C.B."/>
            <person name="Parody-Merino A.M."/>
            <person name="Battley P.F."/>
            <person name="Fidler A.E."/>
            <person name="Prosdocimi F."/>
        </authorList>
    </citation>
    <scope>NUCLEOTIDE SEQUENCE [LARGE SCALE GENOMIC DNA]</scope>
</reference>
<organism evidence="1 2">
    <name type="scientific">Limosa lapponica baueri</name>
    <dbReference type="NCBI Taxonomy" id="1758121"/>
    <lineage>
        <taxon>Eukaryota</taxon>
        <taxon>Metazoa</taxon>
        <taxon>Chordata</taxon>
        <taxon>Craniata</taxon>
        <taxon>Vertebrata</taxon>
        <taxon>Euteleostomi</taxon>
        <taxon>Archelosauria</taxon>
        <taxon>Archosauria</taxon>
        <taxon>Dinosauria</taxon>
        <taxon>Saurischia</taxon>
        <taxon>Theropoda</taxon>
        <taxon>Coelurosauria</taxon>
        <taxon>Aves</taxon>
        <taxon>Neognathae</taxon>
        <taxon>Neoaves</taxon>
        <taxon>Charadriiformes</taxon>
        <taxon>Scolopacidae</taxon>
        <taxon>Limosa</taxon>
    </lineage>
</organism>
<dbReference type="GO" id="GO:0007508">
    <property type="term" value="P:larval heart development"/>
    <property type="evidence" value="ECO:0007669"/>
    <property type="project" value="TreeGrafter"/>
</dbReference>
<evidence type="ECO:0000313" key="1">
    <source>
        <dbReference type="EMBL" id="PKU46981.1"/>
    </source>
</evidence>
<name>A0A2I0ULQ3_LIMLA</name>
<gene>
    <name evidence="1" type="ORF">llap_2695</name>
</gene>
<dbReference type="PANTHER" id="PTHR33395:SF22">
    <property type="entry name" value="REVERSE TRANSCRIPTASE DOMAIN-CONTAINING PROTEIN"/>
    <property type="match status" value="1"/>
</dbReference>
<dbReference type="OrthoDB" id="6589456at2759"/>
<protein>
    <recommendedName>
        <fullName evidence="3">Rna-directed dna polymerase from mobile element jockey-like</fullName>
    </recommendedName>
</protein>
<dbReference type="EMBL" id="KZ505692">
    <property type="protein sequence ID" value="PKU46981.1"/>
    <property type="molecule type" value="Genomic_DNA"/>
</dbReference>
<dbReference type="GO" id="GO:0061343">
    <property type="term" value="P:cell adhesion involved in heart morphogenesis"/>
    <property type="evidence" value="ECO:0007669"/>
    <property type="project" value="TreeGrafter"/>
</dbReference>
<sequence>MKSKVLNNFFASVFTGNLSPHNSQVHGPQGRDWGRDPTVKEDQVHDHLTNMNIQKSMGPDKMSDSRVLRDLADVIAKPLSMIFEKSWQSGEVPHDWKNGNIAPGFKKGRKEDPGIYQPVNLTSVSGNIMEQVSLEGVMTPVDKERTMDVVYLDFCKAFDMVPHNILLSKLERDGFDGWTVQWTRNWLDGGGHPEGGGQWLNIQMEIGGKWCPSEVRIRTSTGPLQVLEGCYEVSLEPSPLQAEQPQLSQPVFIQEVLRHPDHLHGPPLVLPVLRTPKLDAALPVRSHKSRVEEQNHLPRPAGHTSFDAAQDVVGFLGCQSVLSAHVKLPIHEHSQVLLLRAALQPFSAQPVFVLGIAMSQVQDFALGLVELNEVYTGTLLKPVQVPLDGIPSLQRVDSATQPGVIRKLAEGALNTTVYVTNKDVKQHWSLYRPLRNTTHHWFPLEH</sequence>